<reference evidence="1 2" key="1">
    <citation type="submission" date="2016-10" db="EMBL/GenBank/DDBJ databases">
        <authorList>
            <person name="Varghese N."/>
        </authorList>
    </citation>
    <scope>NUCLEOTIDE SEQUENCE [LARGE SCALE GENOMIC DNA]</scope>
</reference>
<protein>
    <submittedName>
        <fullName evidence="1">Uncharacterized protein</fullName>
    </submittedName>
</protein>
<gene>
    <name evidence="1" type="ORF">ZT1A5_G10229</name>
</gene>
<accession>A0A1Y6LWM8</accession>
<evidence type="ECO:0000313" key="1">
    <source>
        <dbReference type="EMBL" id="SMY28783.1"/>
    </source>
</evidence>
<dbReference type="EMBL" id="LT882686">
    <property type="protein sequence ID" value="SMY28783.1"/>
    <property type="molecule type" value="Genomic_DNA"/>
</dbReference>
<name>A0A1Y6LWM8_ZYMTR</name>
<proteinExistence type="predicted"/>
<organism evidence="1 2">
    <name type="scientific">Zymoseptoria tritici ST99CH_1A5</name>
    <dbReference type="NCBI Taxonomy" id="1276529"/>
    <lineage>
        <taxon>Eukaryota</taxon>
        <taxon>Fungi</taxon>
        <taxon>Dikarya</taxon>
        <taxon>Ascomycota</taxon>
        <taxon>Pezizomycotina</taxon>
        <taxon>Dothideomycetes</taxon>
        <taxon>Dothideomycetidae</taxon>
        <taxon>Mycosphaerellales</taxon>
        <taxon>Mycosphaerellaceae</taxon>
        <taxon>Zymoseptoria</taxon>
    </lineage>
</organism>
<evidence type="ECO:0000313" key="2">
    <source>
        <dbReference type="Proteomes" id="UP000215453"/>
    </source>
</evidence>
<dbReference type="Proteomes" id="UP000215453">
    <property type="component" value="Chromosome 11"/>
</dbReference>
<sequence>MNISSTDHMPGFLFSRPVAQVHSIDEASQLQLQRKPHLRPSVPTFNSLDSGNTKLGEIPLHRWVEPWDFEEMERLNEEAVDKGWPLAAGDGGEFKEEKLGKKRWGLGRFFGRRKALV</sequence>
<dbReference type="AlphaFoldDB" id="A0A1Y6LWM8"/>